<comment type="caution">
    <text evidence="3">The sequence shown here is derived from an EMBL/GenBank/DDBJ whole genome shotgun (WGS) entry which is preliminary data.</text>
</comment>
<feature type="transmembrane region" description="Helical" evidence="2">
    <location>
        <begin position="125"/>
        <end position="145"/>
    </location>
</feature>
<keyword evidence="1 3" id="KW-0808">Transferase</keyword>
<dbReference type="GO" id="GO:0008654">
    <property type="term" value="P:phospholipid biosynthetic process"/>
    <property type="evidence" value="ECO:0007669"/>
    <property type="project" value="InterPro"/>
</dbReference>
<evidence type="ECO:0000313" key="3">
    <source>
        <dbReference type="EMBL" id="MPM82855.1"/>
    </source>
</evidence>
<dbReference type="GO" id="GO:0016020">
    <property type="term" value="C:membrane"/>
    <property type="evidence" value="ECO:0007669"/>
    <property type="project" value="InterPro"/>
</dbReference>
<proteinExistence type="predicted"/>
<dbReference type="InterPro" id="IPR048254">
    <property type="entry name" value="CDP_ALCOHOL_P_TRANSF_CS"/>
</dbReference>
<evidence type="ECO:0000256" key="2">
    <source>
        <dbReference type="SAM" id="Phobius"/>
    </source>
</evidence>
<keyword evidence="2" id="KW-1133">Transmembrane helix</keyword>
<name>A0A645D158_9ZZZZ</name>
<dbReference type="EC" id="2.7.8.11" evidence="3"/>
<feature type="transmembrane region" description="Helical" evidence="2">
    <location>
        <begin position="166"/>
        <end position="190"/>
    </location>
</feature>
<dbReference type="AlphaFoldDB" id="A0A645D158"/>
<reference evidence="3" key="1">
    <citation type="submission" date="2019-08" db="EMBL/GenBank/DDBJ databases">
        <authorList>
            <person name="Kucharzyk K."/>
            <person name="Murdoch R.W."/>
            <person name="Higgins S."/>
            <person name="Loffler F."/>
        </authorList>
    </citation>
    <scope>NUCLEOTIDE SEQUENCE</scope>
</reference>
<organism evidence="3">
    <name type="scientific">bioreactor metagenome</name>
    <dbReference type="NCBI Taxonomy" id="1076179"/>
    <lineage>
        <taxon>unclassified sequences</taxon>
        <taxon>metagenomes</taxon>
        <taxon>ecological metagenomes</taxon>
    </lineage>
</organism>
<sequence length="206" mass="22080">MVNSEENKEKTGWTFESFLRKTFKGILDAIAGFFLKLGLTPNMVTLSGLVLSGGVAVLIGTGHITWAGLLMVIAAPMDALDGSMARLKGTVTTFGAFLDSVVDRFSELIILGGLLFYYLQANNTLACLLVFIAAGGSVMVSYTKARAESLGFGAKVGIMTRVERMIVLAAGLIFNLAIVAMWILAVMTLFTAVQRILFVKKQADAQ</sequence>
<keyword evidence="2" id="KW-0812">Transmembrane</keyword>
<dbReference type="PROSITE" id="PS00379">
    <property type="entry name" value="CDP_ALCOHOL_P_TRANSF"/>
    <property type="match status" value="1"/>
</dbReference>
<dbReference type="EMBL" id="VSSQ01031810">
    <property type="protein sequence ID" value="MPM82855.1"/>
    <property type="molecule type" value="Genomic_DNA"/>
</dbReference>
<dbReference type="Gene3D" id="1.20.120.1760">
    <property type="match status" value="1"/>
</dbReference>
<dbReference type="Pfam" id="PF01066">
    <property type="entry name" value="CDP-OH_P_transf"/>
    <property type="match status" value="1"/>
</dbReference>
<keyword evidence="2" id="KW-0472">Membrane</keyword>
<dbReference type="InterPro" id="IPR043130">
    <property type="entry name" value="CDP-OH_PTrfase_TM_dom"/>
</dbReference>
<feature type="transmembrane region" description="Helical" evidence="2">
    <location>
        <begin position="50"/>
        <end position="75"/>
    </location>
</feature>
<dbReference type="GO" id="GO:0003881">
    <property type="term" value="F:CDP-diacylglycerol-inositol 3-phosphatidyltransferase activity"/>
    <property type="evidence" value="ECO:0007669"/>
    <property type="project" value="UniProtKB-EC"/>
</dbReference>
<dbReference type="InterPro" id="IPR000462">
    <property type="entry name" value="CDP-OH_P_trans"/>
</dbReference>
<evidence type="ECO:0000256" key="1">
    <source>
        <dbReference type="ARBA" id="ARBA00022679"/>
    </source>
</evidence>
<accession>A0A645D158</accession>
<feature type="transmembrane region" description="Helical" evidence="2">
    <location>
        <begin position="25"/>
        <end position="44"/>
    </location>
</feature>
<gene>
    <name evidence="3" type="primary">pgsA_31</name>
    <name evidence="3" type="ORF">SDC9_129917</name>
</gene>
<protein>
    <submittedName>
        <fullName evidence="3">CDP-diacylglycerol--inositol 3-phosphatidyltransferase</fullName>
        <ecNumber evidence="3">2.7.8.11</ecNumber>
    </submittedName>
</protein>